<protein>
    <submittedName>
        <fullName evidence="3">YdcF family protein</fullName>
    </submittedName>
</protein>
<proteinExistence type="predicted"/>
<dbReference type="GO" id="GO:0005886">
    <property type="term" value="C:plasma membrane"/>
    <property type="evidence" value="ECO:0007669"/>
    <property type="project" value="TreeGrafter"/>
</dbReference>
<gene>
    <name evidence="3" type="ORF">PML95_08050</name>
</gene>
<dbReference type="Pfam" id="PF02698">
    <property type="entry name" value="DUF218"/>
    <property type="match status" value="1"/>
</dbReference>
<evidence type="ECO:0000256" key="1">
    <source>
        <dbReference type="SAM" id="Phobius"/>
    </source>
</evidence>
<dbReference type="Proteomes" id="UP001179600">
    <property type="component" value="Chromosome"/>
</dbReference>
<dbReference type="GO" id="GO:0043164">
    <property type="term" value="P:Gram-negative-bacterium-type cell wall biogenesis"/>
    <property type="evidence" value="ECO:0007669"/>
    <property type="project" value="TreeGrafter"/>
</dbReference>
<dbReference type="GO" id="GO:0000270">
    <property type="term" value="P:peptidoglycan metabolic process"/>
    <property type="evidence" value="ECO:0007669"/>
    <property type="project" value="TreeGrafter"/>
</dbReference>
<evidence type="ECO:0000313" key="3">
    <source>
        <dbReference type="EMBL" id="WCG22344.1"/>
    </source>
</evidence>
<dbReference type="Gene3D" id="3.40.50.620">
    <property type="entry name" value="HUPs"/>
    <property type="match status" value="1"/>
</dbReference>
<dbReference type="AlphaFoldDB" id="A0AAE9XDL1"/>
<sequence>MDNTVTLWLIFLTIVLPGIGFAYYLLKKPTSLWTGFYFTIILTSGGIALILFLEQVNTTLAFILAVPLGILLLLVLLFGIYAMIIALFWNERILLKYERPSLANFLPLIVATGLLCLQILFFLAPRYLKNHWLLALFSYVNTLALYFMGIFIMFTLTAFLYNKVPIRGKIDYIIILGAGLNKDKVTPLLASRIEAGIKLYHRLEEKKQQPTIIVSGGQGPDELISEGEAMAAYIHTHHPDVTRVLIENESTNTQQNIALSEKVAQKADGIDSFKSNKIVIATNNYHLLRAGKLAAYQGINAQGVGAKTRWFYLPTAFIREYIGYLVMTKGTHIKVSATLFILFFLLNFLTWMF</sequence>
<feature type="domain" description="DUF218" evidence="2">
    <location>
        <begin position="171"/>
        <end position="323"/>
    </location>
</feature>
<dbReference type="RefSeq" id="WP_272163208.1">
    <property type="nucleotide sequence ID" value="NZ_CP116507.1"/>
</dbReference>
<feature type="transmembrane region" description="Helical" evidence="1">
    <location>
        <begin position="6"/>
        <end position="26"/>
    </location>
</feature>
<feature type="transmembrane region" description="Helical" evidence="1">
    <location>
        <begin position="33"/>
        <end position="53"/>
    </location>
</feature>
<dbReference type="InterPro" id="IPR014729">
    <property type="entry name" value="Rossmann-like_a/b/a_fold"/>
</dbReference>
<name>A0AAE9XDL1_9ENTE</name>
<keyword evidence="1" id="KW-0472">Membrane</keyword>
<feature type="transmembrane region" description="Helical" evidence="1">
    <location>
        <begin position="143"/>
        <end position="161"/>
    </location>
</feature>
<reference evidence="3" key="1">
    <citation type="submission" date="2023-01" db="EMBL/GenBank/DDBJ databases">
        <title>Oxazolidinone resistance genes in florfenicol resistant enterococci from beef cattle and veal calves at slaughter.</title>
        <authorList>
            <person name="Biggel M."/>
        </authorList>
    </citation>
    <scope>NUCLEOTIDE SEQUENCE</scope>
    <source>
        <strain evidence="3">K204-1</strain>
    </source>
</reference>
<dbReference type="InterPro" id="IPR003848">
    <property type="entry name" value="DUF218"/>
</dbReference>
<dbReference type="PANTHER" id="PTHR30336:SF4">
    <property type="entry name" value="ENVELOPE BIOGENESIS FACTOR ELYC"/>
    <property type="match status" value="1"/>
</dbReference>
<feature type="transmembrane region" description="Helical" evidence="1">
    <location>
        <begin position="335"/>
        <end position="352"/>
    </location>
</feature>
<feature type="transmembrane region" description="Helical" evidence="1">
    <location>
        <begin position="101"/>
        <end position="123"/>
    </location>
</feature>
<keyword evidence="1" id="KW-1133">Transmembrane helix</keyword>
<dbReference type="CDD" id="cd06259">
    <property type="entry name" value="YdcF-like"/>
    <property type="match status" value="1"/>
</dbReference>
<evidence type="ECO:0000259" key="2">
    <source>
        <dbReference type="Pfam" id="PF02698"/>
    </source>
</evidence>
<dbReference type="EMBL" id="CP116507">
    <property type="protein sequence ID" value="WCG22344.1"/>
    <property type="molecule type" value="Genomic_DNA"/>
</dbReference>
<dbReference type="InterPro" id="IPR051599">
    <property type="entry name" value="Cell_Envelope_Assoc"/>
</dbReference>
<organism evidence="3 4">
    <name type="scientific">Vagococcus lutrae</name>
    <dbReference type="NCBI Taxonomy" id="81947"/>
    <lineage>
        <taxon>Bacteria</taxon>
        <taxon>Bacillati</taxon>
        <taxon>Bacillota</taxon>
        <taxon>Bacilli</taxon>
        <taxon>Lactobacillales</taxon>
        <taxon>Enterococcaceae</taxon>
        <taxon>Vagococcus</taxon>
    </lineage>
</organism>
<evidence type="ECO:0000313" key="4">
    <source>
        <dbReference type="Proteomes" id="UP001179600"/>
    </source>
</evidence>
<dbReference type="PANTHER" id="PTHR30336">
    <property type="entry name" value="INNER MEMBRANE PROTEIN, PROBABLE PERMEASE"/>
    <property type="match status" value="1"/>
</dbReference>
<keyword evidence="1" id="KW-0812">Transmembrane</keyword>
<feature type="transmembrane region" description="Helical" evidence="1">
    <location>
        <begin position="59"/>
        <end position="89"/>
    </location>
</feature>
<accession>A0AAE9XDL1</accession>